<name>A0A388L6S8_CHABU</name>
<feature type="domain" description="Integrase catalytic" evidence="4">
    <location>
        <begin position="270"/>
        <end position="431"/>
    </location>
</feature>
<evidence type="ECO:0000259" key="3">
    <source>
        <dbReference type="PROSITE" id="PS50878"/>
    </source>
</evidence>
<evidence type="ECO:0000313" key="5">
    <source>
        <dbReference type="EMBL" id="GBG78005.1"/>
    </source>
</evidence>
<dbReference type="Gramene" id="GBG78005">
    <property type="protein sequence ID" value="GBG78005"/>
    <property type="gene ID" value="CBR_g25939"/>
</dbReference>
<dbReference type="InterPro" id="IPR041577">
    <property type="entry name" value="RT_RNaseH_2"/>
</dbReference>
<dbReference type="GO" id="GO:0003676">
    <property type="term" value="F:nucleic acid binding"/>
    <property type="evidence" value="ECO:0007669"/>
    <property type="project" value="InterPro"/>
</dbReference>
<keyword evidence="6" id="KW-1185">Reference proteome</keyword>
<dbReference type="PROSITE" id="PS50994">
    <property type="entry name" value="INTEGRASE"/>
    <property type="match status" value="1"/>
</dbReference>
<dbReference type="PROSITE" id="PS50878">
    <property type="entry name" value="RT_POL"/>
    <property type="match status" value="1"/>
</dbReference>
<feature type="compositionally biased region" description="Acidic residues" evidence="2">
    <location>
        <begin position="618"/>
        <end position="656"/>
    </location>
</feature>
<evidence type="ECO:0000259" key="4">
    <source>
        <dbReference type="PROSITE" id="PS50994"/>
    </source>
</evidence>
<feature type="compositionally biased region" description="Basic and acidic residues" evidence="2">
    <location>
        <begin position="685"/>
        <end position="697"/>
    </location>
</feature>
<keyword evidence="1" id="KW-0511">Multifunctional enzyme</keyword>
<dbReference type="Pfam" id="PF00078">
    <property type="entry name" value="RVT_1"/>
    <property type="match status" value="1"/>
</dbReference>
<dbReference type="InterPro" id="IPR000477">
    <property type="entry name" value="RT_dom"/>
</dbReference>
<feature type="compositionally biased region" description="Acidic residues" evidence="2">
    <location>
        <begin position="580"/>
        <end position="604"/>
    </location>
</feature>
<feature type="region of interest" description="Disordered" evidence="2">
    <location>
        <begin position="572"/>
        <end position="714"/>
    </location>
</feature>
<dbReference type="PANTHER" id="PTHR37984">
    <property type="entry name" value="PROTEIN CBG26694"/>
    <property type="match status" value="1"/>
</dbReference>
<dbReference type="GO" id="GO:0015074">
    <property type="term" value="P:DNA integration"/>
    <property type="evidence" value="ECO:0007669"/>
    <property type="project" value="InterPro"/>
</dbReference>
<dbReference type="GO" id="GO:0003824">
    <property type="term" value="F:catalytic activity"/>
    <property type="evidence" value="ECO:0007669"/>
    <property type="project" value="UniProtKB-KW"/>
</dbReference>
<dbReference type="FunFam" id="3.30.70.270:FF:000020">
    <property type="entry name" value="Transposon Tf2-6 polyprotein-like Protein"/>
    <property type="match status" value="1"/>
</dbReference>
<dbReference type="PANTHER" id="PTHR37984:SF5">
    <property type="entry name" value="PROTEIN NYNRIN-LIKE"/>
    <property type="match status" value="1"/>
</dbReference>
<dbReference type="Pfam" id="PF00665">
    <property type="entry name" value="rve"/>
    <property type="match status" value="1"/>
</dbReference>
<reference evidence="5 6" key="1">
    <citation type="journal article" date="2018" name="Cell">
        <title>The Chara Genome: Secondary Complexity and Implications for Plant Terrestrialization.</title>
        <authorList>
            <person name="Nishiyama T."/>
            <person name="Sakayama H."/>
            <person name="Vries J.D."/>
            <person name="Buschmann H."/>
            <person name="Saint-Marcoux D."/>
            <person name="Ullrich K.K."/>
            <person name="Haas F.B."/>
            <person name="Vanderstraeten L."/>
            <person name="Becker D."/>
            <person name="Lang D."/>
            <person name="Vosolsobe S."/>
            <person name="Rombauts S."/>
            <person name="Wilhelmsson P.K.I."/>
            <person name="Janitza P."/>
            <person name="Kern R."/>
            <person name="Heyl A."/>
            <person name="Rumpler F."/>
            <person name="Villalobos L.I.A.C."/>
            <person name="Clay J.M."/>
            <person name="Skokan R."/>
            <person name="Toyoda A."/>
            <person name="Suzuki Y."/>
            <person name="Kagoshima H."/>
            <person name="Schijlen E."/>
            <person name="Tajeshwar N."/>
            <person name="Catarino B."/>
            <person name="Hetherington A.J."/>
            <person name="Saltykova A."/>
            <person name="Bonnot C."/>
            <person name="Breuninger H."/>
            <person name="Symeonidi A."/>
            <person name="Radhakrishnan G.V."/>
            <person name="Van Nieuwerburgh F."/>
            <person name="Deforce D."/>
            <person name="Chang C."/>
            <person name="Karol K.G."/>
            <person name="Hedrich R."/>
            <person name="Ulvskov P."/>
            <person name="Glockner G."/>
            <person name="Delwiche C.F."/>
            <person name="Petrasek J."/>
            <person name="Van de Peer Y."/>
            <person name="Friml J."/>
            <person name="Beilby M."/>
            <person name="Dolan L."/>
            <person name="Kohara Y."/>
            <person name="Sugano S."/>
            <person name="Fujiyama A."/>
            <person name="Delaux P.-M."/>
            <person name="Quint M."/>
            <person name="TheiBen G."/>
            <person name="Hagemann M."/>
            <person name="Harholt J."/>
            <person name="Dunand C."/>
            <person name="Zachgo S."/>
            <person name="Langdale J."/>
            <person name="Maumus F."/>
            <person name="Straeten D.V.D."/>
            <person name="Gould S.B."/>
            <person name="Rensing S.A."/>
        </authorList>
    </citation>
    <scope>NUCLEOTIDE SEQUENCE [LARGE SCALE GENOMIC DNA]</scope>
    <source>
        <strain evidence="5 6">S276</strain>
    </source>
</reference>
<comment type="caution">
    <text evidence="5">The sequence shown here is derived from an EMBL/GenBank/DDBJ whole genome shotgun (WGS) entry which is preliminary data.</text>
</comment>
<evidence type="ECO:0000256" key="2">
    <source>
        <dbReference type="SAM" id="MobiDB-lite"/>
    </source>
</evidence>
<dbReference type="OrthoDB" id="10047254at2759"/>
<dbReference type="InterPro" id="IPR043128">
    <property type="entry name" value="Rev_trsase/Diguanyl_cyclase"/>
</dbReference>
<organism evidence="5 6">
    <name type="scientific">Chara braunii</name>
    <name type="common">Braun's stonewort</name>
    <dbReference type="NCBI Taxonomy" id="69332"/>
    <lineage>
        <taxon>Eukaryota</taxon>
        <taxon>Viridiplantae</taxon>
        <taxon>Streptophyta</taxon>
        <taxon>Charophyceae</taxon>
        <taxon>Charales</taxon>
        <taxon>Characeae</taxon>
        <taxon>Chara</taxon>
    </lineage>
</organism>
<sequence length="714" mass="81120">MNVTFQSFINKTRLTQTLRMINFCVIVYMDDILVYSETYHGHAQHIEWTLGALRDAGFKIALEKSEFFLSEISFLGYVVTRGGLRPDSRKVAVVKDAPVPTSLTQVRAFLGLASYYRCFIKGFAAIARPLTNLLRKDQPLSWDGECEQAFATLKGALAATPILIRQDPSKQFIRITDWQPEAISAILVQKGNDGREHVIEYASQTVPDDRRNDSALQAHFAVRITEAAIDKTEWYWSNIRDDVKFIVANCQVCAADKAPIRPPRSIVPTVIERPFQRVSMDTTDIVVPPGPNSCDYSILLVFVDHFSKWIEAYPCRTRQAVEIARYVNRFLGMHQDTKEILTDNGAEFRGEVLRNLVVHGVAIRNMTPHMSQSSGLVENANRVIKMTLRRNIAARDPRPWPDIVDHILAVYRGTPHESTGLSPFQLRTNSVVCVSIQSLPDESSLNRRPTRATVRDKAKRHMELMERSLPRLARMRQKMTELAHDRQVRSYETRNGNAGPRPQYKLGDLVQVRKCARQGKLAPRFFGQFRVIELGPNGVNTWSACLEGLGGDNNPPSQAEYLNPRRIIDISFFQPHTTSDDEVLTLEEEEEEEEKEEEEEDEEQGKETPEEGSYSGYNEEESGEEEEEEEEEDQLEEEESEWETLEEEAERAEEDPEAVRKREEIAAGKQQLEYASGTDLPIADDPAKDPEPPRPEDGDPAAMTSSAPTRRRRS</sequence>
<dbReference type="SUPFAM" id="SSF53098">
    <property type="entry name" value="Ribonuclease H-like"/>
    <property type="match status" value="1"/>
</dbReference>
<dbReference type="InterPro" id="IPR050951">
    <property type="entry name" value="Retrovirus_Pol_polyprotein"/>
</dbReference>
<dbReference type="Pfam" id="PF17919">
    <property type="entry name" value="RT_RNaseH_2"/>
    <property type="match status" value="1"/>
</dbReference>
<accession>A0A388L6S8</accession>
<feature type="domain" description="Reverse transcriptase" evidence="3">
    <location>
        <begin position="1"/>
        <end position="79"/>
    </location>
</feature>
<evidence type="ECO:0008006" key="7">
    <source>
        <dbReference type="Google" id="ProtNLM"/>
    </source>
</evidence>
<feature type="compositionally biased region" description="Basic and acidic residues" evidence="2">
    <location>
        <begin position="657"/>
        <end position="666"/>
    </location>
</feature>
<dbReference type="Gene3D" id="3.30.420.10">
    <property type="entry name" value="Ribonuclease H-like superfamily/Ribonuclease H"/>
    <property type="match status" value="1"/>
</dbReference>
<dbReference type="Proteomes" id="UP000265515">
    <property type="component" value="Unassembled WGS sequence"/>
</dbReference>
<dbReference type="EMBL" id="BFEA01000284">
    <property type="protein sequence ID" value="GBG78005.1"/>
    <property type="molecule type" value="Genomic_DNA"/>
</dbReference>
<dbReference type="AlphaFoldDB" id="A0A388L6S8"/>
<evidence type="ECO:0000313" key="6">
    <source>
        <dbReference type="Proteomes" id="UP000265515"/>
    </source>
</evidence>
<protein>
    <recommendedName>
        <fullName evidence="7">Integrase catalytic domain-containing protein</fullName>
    </recommendedName>
</protein>
<evidence type="ECO:0000256" key="1">
    <source>
        <dbReference type="ARBA" id="ARBA00023268"/>
    </source>
</evidence>
<dbReference type="InterPro" id="IPR036397">
    <property type="entry name" value="RNaseH_sf"/>
</dbReference>
<dbReference type="Gene3D" id="3.30.70.270">
    <property type="match status" value="2"/>
</dbReference>
<proteinExistence type="predicted"/>
<dbReference type="InterPro" id="IPR012337">
    <property type="entry name" value="RNaseH-like_sf"/>
</dbReference>
<gene>
    <name evidence="5" type="ORF">CBR_g25939</name>
</gene>
<dbReference type="InterPro" id="IPR001584">
    <property type="entry name" value="Integrase_cat-core"/>
</dbReference>
<dbReference type="SUPFAM" id="SSF56672">
    <property type="entry name" value="DNA/RNA polymerases"/>
    <property type="match status" value="1"/>
</dbReference>
<dbReference type="InterPro" id="IPR043502">
    <property type="entry name" value="DNA/RNA_pol_sf"/>
</dbReference>